<organism evidence="3 4">
    <name type="scientific">Lasius platythorax</name>
    <dbReference type="NCBI Taxonomy" id="488582"/>
    <lineage>
        <taxon>Eukaryota</taxon>
        <taxon>Metazoa</taxon>
        <taxon>Ecdysozoa</taxon>
        <taxon>Arthropoda</taxon>
        <taxon>Hexapoda</taxon>
        <taxon>Insecta</taxon>
        <taxon>Pterygota</taxon>
        <taxon>Neoptera</taxon>
        <taxon>Endopterygota</taxon>
        <taxon>Hymenoptera</taxon>
        <taxon>Apocrita</taxon>
        <taxon>Aculeata</taxon>
        <taxon>Formicoidea</taxon>
        <taxon>Formicidae</taxon>
        <taxon>Formicinae</taxon>
        <taxon>Lasius</taxon>
        <taxon>Lasius</taxon>
    </lineage>
</organism>
<gene>
    <name evidence="3" type="ORF">LPLAT_LOCUS7323</name>
</gene>
<dbReference type="PANTHER" id="PTHR34153">
    <property type="entry name" value="SI:CH211-262H13.3-RELATED-RELATED"/>
    <property type="match status" value="1"/>
</dbReference>
<dbReference type="PANTHER" id="PTHR34153:SF2">
    <property type="entry name" value="SI:CH211-262H13.3-RELATED"/>
    <property type="match status" value="1"/>
</dbReference>
<name>A0AAV2NP10_9HYME</name>
<sequence>MTWLVVKFNVEDTVEAVPNTWYIKKNFQCYWPPEGTVKNVIIDFIKKKHTPEANWILYEATLLGVYDNYKTAQQKANKARNTNNLSSNNEELKQKYRRNKKKNRRHSNKSDSEYELSTETEISSSDDVRYPNIPNEQIDSSDKMRVDNNIDQNIQLKASTSNAHTTSTSGTIVKTTSLYHKSGSTFEQDTISEKEFQKRVLRELYILTLKIDDISETINVVLKNKADEINKLSACSEAPDIFKLFPVNDDALLQLEEWLSSEENKKILSQNLSRIGGLNVKEVVRRIMYRVFTNEVGMSYSWEGAKKKKVFKNLAVASVIMSSVRLNKNTQECTDSEIICFIKAWLVRSKDRFNNNNKNKNIVPEEDERTEELTH</sequence>
<accession>A0AAV2NP10</accession>
<feature type="domain" description="DUF4806" evidence="2">
    <location>
        <begin position="245"/>
        <end position="321"/>
    </location>
</feature>
<proteinExistence type="predicted"/>
<evidence type="ECO:0000259" key="2">
    <source>
        <dbReference type="Pfam" id="PF16064"/>
    </source>
</evidence>
<feature type="compositionally biased region" description="Basic residues" evidence="1">
    <location>
        <begin position="95"/>
        <end position="107"/>
    </location>
</feature>
<evidence type="ECO:0000313" key="3">
    <source>
        <dbReference type="EMBL" id="CAL1681237.1"/>
    </source>
</evidence>
<dbReference type="AlphaFoldDB" id="A0AAV2NP10"/>
<dbReference type="Pfam" id="PF16064">
    <property type="entry name" value="DUF4806"/>
    <property type="match status" value="1"/>
</dbReference>
<evidence type="ECO:0000313" key="4">
    <source>
        <dbReference type="Proteomes" id="UP001497644"/>
    </source>
</evidence>
<keyword evidence="4" id="KW-1185">Reference proteome</keyword>
<dbReference type="InterPro" id="IPR032071">
    <property type="entry name" value="DUF4806"/>
</dbReference>
<dbReference type="Proteomes" id="UP001497644">
    <property type="component" value="Chromosome 3"/>
</dbReference>
<reference evidence="3" key="1">
    <citation type="submission" date="2024-04" db="EMBL/GenBank/DDBJ databases">
        <authorList>
            <consortium name="Molecular Ecology Group"/>
        </authorList>
    </citation>
    <scope>NUCLEOTIDE SEQUENCE</scope>
</reference>
<dbReference type="EMBL" id="OZ034826">
    <property type="protein sequence ID" value="CAL1681237.1"/>
    <property type="molecule type" value="Genomic_DNA"/>
</dbReference>
<evidence type="ECO:0000256" key="1">
    <source>
        <dbReference type="SAM" id="MobiDB-lite"/>
    </source>
</evidence>
<protein>
    <recommendedName>
        <fullName evidence="2">DUF4806 domain-containing protein</fullName>
    </recommendedName>
</protein>
<feature type="region of interest" description="Disordered" evidence="1">
    <location>
        <begin position="76"/>
        <end position="140"/>
    </location>
</feature>